<dbReference type="InterPro" id="IPR002510">
    <property type="entry name" value="Metalloprtase-TldD/E_N"/>
</dbReference>
<dbReference type="InterPro" id="IPR047657">
    <property type="entry name" value="PmbA"/>
</dbReference>
<evidence type="ECO:0000313" key="6">
    <source>
        <dbReference type="EMBL" id="MET3593089.1"/>
    </source>
</evidence>
<dbReference type="Pfam" id="PF19290">
    <property type="entry name" value="PmbA_TldD_2nd"/>
    <property type="match status" value="1"/>
</dbReference>
<dbReference type="Pfam" id="PF01523">
    <property type="entry name" value="PmbA_TldD_1st"/>
    <property type="match status" value="1"/>
</dbReference>
<feature type="compositionally biased region" description="Low complexity" evidence="2">
    <location>
        <begin position="333"/>
        <end position="346"/>
    </location>
</feature>
<dbReference type="Gene3D" id="3.30.2290.10">
    <property type="entry name" value="PmbA/TldD superfamily"/>
    <property type="match status" value="1"/>
</dbReference>
<protein>
    <submittedName>
        <fullName evidence="6">PmbA protein</fullName>
    </submittedName>
</protein>
<dbReference type="EMBL" id="JBEPLM010000003">
    <property type="protein sequence ID" value="MET3593089.1"/>
    <property type="molecule type" value="Genomic_DNA"/>
</dbReference>
<evidence type="ECO:0000259" key="3">
    <source>
        <dbReference type="Pfam" id="PF01523"/>
    </source>
</evidence>
<dbReference type="InterPro" id="IPR036059">
    <property type="entry name" value="TldD/PmbA_sf"/>
</dbReference>
<dbReference type="SUPFAM" id="SSF111283">
    <property type="entry name" value="Putative modulator of DNA gyrase, PmbA/TldD"/>
    <property type="match status" value="1"/>
</dbReference>
<evidence type="ECO:0000256" key="2">
    <source>
        <dbReference type="SAM" id="MobiDB-lite"/>
    </source>
</evidence>
<evidence type="ECO:0000313" key="7">
    <source>
        <dbReference type="Proteomes" id="UP001549036"/>
    </source>
</evidence>
<comment type="caution">
    <text evidence="6">The sequence shown here is derived from an EMBL/GenBank/DDBJ whole genome shotgun (WGS) entry which is preliminary data.</text>
</comment>
<dbReference type="InterPro" id="IPR045570">
    <property type="entry name" value="Metalloprtase-TldD/E_cen_dom"/>
</dbReference>
<organism evidence="6 7">
    <name type="scientific">Mesorhizobium shonense</name>
    <dbReference type="NCBI Taxonomy" id="1209948"/>
    <lineage>
        <taxon>Bacteria</taxon>
        <taxon>Pseudomonadati</taxon>
        <taxon>Pseudomonadota</taxon>
        <taxon>Alphaproteobacteria</taxon>
        <taxon>Hyphomicrobiales</taxon>
        <taxon>Phyllobacteriaceae</taxon>
        <taxon>Mesorhizobium</taxon>
    </lineage>
</organism>
<reference evidence="6 7" key="1">
    <citation type="submission" date="2024-06" db="EMBL/GenBank/DDBJ databases">
        <title>Genomic Encyclopedia of Type Strains, Phase IV (KMG-IV): sequencing the most valuable type-strain genomes for metagenomic binning, comparative biology and taxonomic classification.</title>
        <authorList>
            <person name="Goeker M."/>
        </authorList>
    </citation>
    <scope>NUCLEOTIDE SEQUENCE [LARGE SCALE GENOMIC DNA]</scope>
    <source>
        <strain evidence="6 7">DSM 29846</strain>
    </source>
</reference>
<comment type="similarity">
    <text evidence="1">Belongs to the peptidase U62 family.</text>
</comment>
<feature type="domain" description="Metalloprotease TldD/E N-terminal" evidence="3">
    <location>
        <begin position="29"/>
        <end position="91"/>
    </location>
</feature>
<evidence type="ECO:0000256" key="1">
    <source>
        <dbReference type="ARBA" id="ARBA00005836"/>
    </source>
</evidence>
<proteinExistence type="inferred from homology"/>
<feature type="domain" description="Metalloprotease TldD/E central" evidence="5">
    <location>
        <begin position="119"/>
        <end position="224"/>
    </location>
</feature>
<dbReference type="Proteomes" id="UP001549036">
    <property type="component" value="Unassembled WGS sequence"/>
</dbReference>
<accession>A0ABV2HRA4</accession>
<sequence>MTDTLDAAKLTDRVAALVDAAKRAGADAADAVAVRGRSAGVSVRLGKVEGTESSESEDVSLRVFVGQRVASVSATAASDPKALAERAVAMAKVSPEDPFQGLADPALLAGNLRDLDLFDPTEVSADQLKEAALAAEAAALAVKGVTNSAGSGASAGLGGLVLATSHGFLGQYVASCFSRSTSVIAGEGTAMERDYEFSSRQHFADLDAPEEIGRKAGERAVRRLGARKAATGPVDVVFDPRVARGIAGHLAGAINGAAVARKTSFLRDMMGKQVASTAITVTDEPLRRRGQASRPFDGEGVEGGKLLMVDKGVLNHWFLSTSAARELGLTTNGRGSRSGSSVSPSSTNLAIEPGERAPEELIASLQRGFYVTEVFGQGVDMVTGEYSRGASGFWIENGALAYPVAEVTIASNLKTMFLNMVPASDLDRNFGTAAPTLLIEGMTLAGA</sequence>
<evidence type="ECO:0000259" key="4">
    <source>
        <dbReference type="Pfam" id="PF19289"/>
    </source>
</evidence>
<feature type="region of interest" description="Disordered" evidence="2">
    <location>
        <begin position="330"/>
        <end position="353"/>
    </location>
</feature>
<evidence type="ECO:0000259" key="5">
    <source>
        <dbReference type="Pfam" id="PF19290"/>
    </source>
</evidence>
<keyword evidence="7" id="KW-1185">Reference proteome</keyword>
<gene>
    <name evidence="6" type="ORF">ABID26_002477</name>
</gene>
<feature type="domain" description="Metalloprotease TldD/E C-terminal" evidence="4">
    <location>
        <begin position="231"/>
        <end position="446"/>
    </location>
</feature>
<dbReference type="Pfam" id="PF19289">
    <property type="entry name" value="PmbA_TldD_3rd"/>
    <property type="match status" value="1"/>
</dbReference>
<dbReference type="PANTHER" id="PTHR43421:SF1">
    <property type="entry name" value="METALLOPROTEASE PMBA"/>
    <property type="match status" value="1"/>
</dbReference>
<dbReference type="InterPro" id="IPR045569">
    <property type="entry name" value="Metalloprtase-TldD/E_C"/>
</dbReference>
<dbReference type="InterPro" id="IPR035068">
    <property type="entry name" value="TldD/PmbA_N"/>
</dbReference>
<name>A0ABV2HRA4_9HYPH</name>
<dbReference type="RefSeq" id="WP_292343723.1">
    <property type="nucleotide sequence ID" value="NZ_JBEPLM010000003.1"/>
</dbReference>
<dbReference type="PANTHER" id="PTHR43421">
    <property type="entry name" value="METALLOPROTEASE PMBA"/>
    <property type="match status" value="1"/>
</dbReference>